<dbReference type="Proteomes" id="UP000003835">
    <property type="component" value="Unassembled WGS sequence"/>
</dbReference>
<dbReference type="HOGENOM" id="CLU_076312_6_2_3"/>
<accession>B4VUC7</accession>
<keyword evidence="3" id="KW-1185">Reference proteome</keyword>
<gene>
    <name evidence="2" type="ORF">MC7420_3936</name>
</gene>
<name>B4VUC7_9CYAN</name>
<organism evidence="2 3">
    <name type="scientific">Coleofasciculus chthonoplastes PCC 7420</name>
    <dbReference type="NCBI Taxonomy" id="118168"/>
    <lineage>
        <taxon>Bacteria</taxon>
        <taxon>Bacillati</taxon>
        <taxon>Cyanobacteriota</taxon>
        <taxon>Cyanophyceae</taxon>
        <taxon>Coleofasciculales</taxon>
        <taxon>Coleofasciculaceae</taxon>
        <taxon>Coleofasciculus</taxon>
    </lineage>
</organism>
<dbReference type="InterPro" id="IPR008538">
    <property type="entry name" value="Uma2"/>
</dbReference>
<feature type="domain" description="Putative restriction endonuclease" evidence="1">
    <location>
        <begin position="13"/>
        <end position="176"/>
    </location>
</feature>
<dbReference type="InterPro" id="IPR011335">
    <property type="entry name" value="Restrct_endonuc-II-like"/>
</dbReference>
<dbReference type="InterPro" id="IPR012296">
    <property type="entry name" value="Nuclease_put_TT1808"/>
</dbReference>
<dbReference type="OrthoDB" id="422510at2"/>
<dbReference type="SUPFAM" id="SSF52980">
    <property type="entry name" value="Restriction endonuclease-like"/>
    <property type="match status" value="1"/>
</dbReference>
<dbReference type="PANTHER" id="PTHR36558">
    <property type="entry name" value="GLR1098 PROTEIN"/>
    <property type="match status" value="1"/>
</dbReference>
<evidence type="ECO:0000313" key="3">
    <source>
        <dbReference type="Proteomes" id="UP000003835"/>
    </source>
</evidence>
<dbReference type="CDD" id="cd06260">
    <property type="entry name" value="DUF820-like"/>
    <property type="match status" value="1"/>
</dbReference>
<dbReference type="Gene3D" id="3.90.1570.10">
    <property type="entry name" value="tt1808, chain A"/>
    <property type="match status" value="1"/>
</dbReference>
<dbReference type="Pfam" id="PF05685">
    <property type="entry name" value="Uma2"/>
    <property type="match status" value="1"/>
</dbReference>
<proteinExistence type="predicted"/>
<evidence type="ECO:0000259" key="1">
    <source>
        <dbReference type="Pfam" id="PF05685"/>
    </source>
</evidence>
<dbReference type="PANTHER" id="PTHR36558:SF1">
    <property type="entry name" value="RESTRICTION ENDONUCLEASE DOMAIN-CONTAINING PROTEIN-RELATED"/>
    <property type="match status" value="1"/>
</dbReference>
<dbReference type="AlphaFoldDB" id="B4VUC7"/>
<reference evidence="2 3" key="1">
    <citation type="submission" date="2008-07" db="EMBL/GenBank/DDBJ databases">
        <authorList>
            <person name="Tandeau de Marsac N."/>
            <person name="Ferriera S."/>
            <person name="Johnson J."/>
            <person name="Kravitz S."/>
            <person name="Beeson K."/>
            <person name="Sutton G."/>
            <person name="Rogers Y.-H."/>
            <person name="Friedman R."/>
            <person name="Frazier M."/>
            <person name="Venter J.C."/>
        </authorList>
    </citation>
    <scope>NUCLEOTIDE SEQUENCE [LARGE SCALE GENOMIC DNA]</scope>
    <source>
        <strain evidence="2 3">PCC 7420</strain>
    </source>
</reference>
<dbReference type="STRING" id="118168.MC7420_3936"/>
<dbReference type="EMBL" id="DS989853">
    <property type="protein sequence ID" value="EDX74412.1"/>
    <property type="molecule type" value="Genomic_DNA"/>
</dbReference>
<dbReference type="RefSeq" id="WP_006102257.1">
    <property type="nucleotide sequence ID" value="NZ_DS989853.1"/>
</dbReference>
<sequence>MIATPDNYYLSPDEYLQLEATSDTKHEYRNGEAYAMAGTTDSHNTIAGNLYTLLRSHLRGSDCRVYFADVKARLEECNCYYYPDLMVTCDPRDAETTTYKRYPKLIIEVLSDSTEAFDRGDKFIDYQTLDSLQEYVLISTRQQRVDCYRRTEEGLWLFQFYAPSHNTFHLTSLEFEAELTNLYEDIAF</sequence>
<dbReference type="eggNOG" id="COG4636">
    <property type="taxonomic scope" value="Bacteria"/>
</dbReference>
<protein>
    <recommendedName>
        <fullName evidence="1">Putative restriction endonuclease domain-containing protein</fullName>
    </recommendedName>
</protein>
<evidence type="ECO:0000313" key="2">
    <source>
        <dbReference type="EMBL" id="EDX74412.1"/>
    </source>
</evidence>